<accession>A0ABS8S456</accession>
<name>A0ABS8S456_DATST</name>
<dbReference type="EMBL" id="JACEIK010000267">
    <property type="protein sequence ID" value="MCD7453799.1"/>
    <property type="molecule type" value="Genomic_DNA"/>
</dbReference>
<gene>
    <name evidence="1" type="ORF">HAX54_022190</name>
</gene>
<reference evidence="1 2" key="1">
    <citation type="journal article" date="2021" name="BMC Genomics">
        <title>Datura genome reveals duplications of psychoactive alkaloid biosynthetic genes and high mutation rate following tissue culture.</title>
        <authorList>
            <person name="Rajewski A."/>
            <person name="Carter-House D."/>
            <person name="Stajich J."/>
            <person name="Litt A."/>
        </authorList>
    </citation>
    <scope>NUCLEOTIDE SEQUENCE [LARGE SCALE GENOMIC DNA]</scope>
    <source>
        <strain evidence="1">AR-01</strain>
    </source>
</reference>
<comment type="caution">
    <text evidence="1">The sequence shown here is derived from an EMBL/GenBank/DDBJ whole genome shotgun (WGS) entry which is preliminary data.</text>
</comment>
<proteinExistence type="predicted"/>
<protein>
    <submittedName>
        <fullName evidence="1">Uncharacterized protein</fullName>
    </submittedName>
</protein>
<evidence type="ECO:0000313" key="1">
    <source>
        <dbReference type="EMBL" id="MCD7453799.1"/>
    </source>
</evidence>
<feature type="non-terminal residue" evidence="1">
    <location>
        <position position="1"/>
    </location>
</feature>
<sequence>PCRASGGLEREKRKGKSRDKLFVRMWKGIKKILKTLSPRSRMSQVASKDLLEFSFFSKFKDELVGDLTGGSDEASS</sequence>
<dbReference type="Proteomes" id="UP000823775">
    <property type="component" value="Unassembled WGS sequence"/>
</dbReference>
<organism evidence="1 2">
    <name type="scientific">Datura stramonium</name>
    <name type="common">Jimsonweed</name>
    <name type="synonym">Common thornapple</name>
    <dbReference type="NCBI Taxonomy" id="4076"/>
    <lineage>
        <taxon>Eukaryota</taxon>
        <taxon>Viridiplantae</taxon>
        <taxon>Streptophyta</taxon>
        <taxon>Embryophyta</taxon>
        <taxon>Tracheophyta</taxon>
        <taxon>Spermatophyta</taxon>
        <taxon>Magnoliopsida</taxon>
        <taxon>eudicotyledons</taxon>
        <taxon>Gunneridae</taxon>
        <taxon>Pentapetalae</taxon>
        <taxon>asterids</taxon>
        <taxon>lamiids</taxon>
        <taxon>Solanales</taxon>
        <taxon>Solanaceae</taxon>
        <taxon>Solanoideae</taxon>
        <taxon>Datureae</taxon>
        <taxon>Datura</taxon>
    </lineage>
</organism>
<evidence type="ECO:0000313" key="2">
    <source>
        <dbReference type="Proteomes" id="UP000823775"/>
    </source>
</evidence>
<keyword evidence="2" id="KW-1185">Reference proteome</keyword>